<evidence type="ECO:0000256" key="1">
    <source>
        <dbReference type="SAM" id="MobiDB-lite"/>
    </source>
</evidence>
<organism evidence="3 4">
    <name type="scientific">Pomacea canaliculata</name>
    <name type="common">Golden apple snail</name>
    <dbReference type="NCBI Taxonomy" id="400727"/>
    <lineage>
        <taxon>Eukaryota</taxon>
        <taxon>Metazoa</taxon>
        <taxon>Spiralia</taxon>
        <taxon>Lophotrochozoa</taxon>
        <taxon>Mollusca</taxon>
        <taxon>Gastropoda</taxon>
        <taxon>Caenogastropoda</taxon>
        <taxon>Architaenioglossa</taxon>
        <taxon>Ampullarioidea</taxon>
        <taxon>Ampullariidae</taxon>
        <taxon>Pomacea</taxon>
    </lineage>
</organism>
<feature type="compositionally biased region" description="Basic and acidic residues" evidence="1">
    <location>
        <begin position="7"/>
        <end position="20"/>
    </location>
</feature>
<dbReference type="InterPro" id="IPR012338">
    <property type="entry name" value="Beta-lactam/transpept-like"/>
</dbReference>
<dbReference type="InterPro" id="IPR001466">
    <property type="entry name" value="Beta-lactam-related"/>
</dbReference>
<proteinExistence type="predicted"/>
<comment type="caution">
    <text evidence="3">The sequence shown here is derived from an EMBL/GenBank/DDBJ whole genome shotgun (WGS) entry which is preliminary data.</text>
</comment>
<evidence type="ECO:0000313" key="3">
    <source>
        <dbReference type="EMBL" id="PVD34757.1"/>
    </source>
</evidence>
<name>A0A2T7PN23_POMCA</name>
<evidence type="ECO:0000259" key="2">
    <source>
        <dbReference type="Pfam" id="PF00144"/>
    </source>
</evidence>
<dbReference type="STRING" id="400727.A0A2T7PN23"/>
<feature type="region of interest" description="Disordered" evidence="1">
    <location>
        <begin position="1"/>
        <end position="20"/>
    </location>
</feature>
<dbReference type="PANTHER" id="PTHR46825">
    <property type="entry name" value="D-ALANYL-D-ALANINE-CARBOXYPEPTIDASE/ENDOPEPTIDASE AMPH"/>
    <property type="match status" value="1"/>
</dbReference>
<dbReference type="OrthoDB" id="5946976at2759"/>
<feature type="domain" description="Beta-lactamase-related" evidence="2">
    <location>
        <begin position="54"/>
        <end position="333"/>
    </location>
</feature>
<dbReference type="EMBL" id="PZQS01000003">
    <property type="protein sequence ID" value="PVD34757.1"/>
    <property type="molecule type" value="Genomic_DNA"/>
</dbReference>
<dbReference type="Proteomes" id="UP000245119">
    <property type="component" value="Linkage Group LG3"/>
</dbReference>
<dbReference type="AlphaFoldDB" id="A0A2T7PN23"/>
<accession>A0A2T7PN23</accession>
<evidence type="ECO:0000313" key="4">
    <source>
        <dbReference type="Proteomes" id="UP000245119"/>
    </source>
</evidence>
<dbReference type="PANTHER" id="PTHR46825:SF15">
    <property type="entry name" value="BETA-LACTAMASE-RELATED DOMAIN-CONTAINING PROTEIN"/>
    <property type="match status" value="1"/>
</dbReference>
<protein>
    <recommendedName>
        <fullName evidence="2">Beta-lactamase-related domain-containing protein</fullName>
    </recommendedName>
</protein>
<dbReference type="SUPFAM" id="SSF56601">
    <property type="entry name" value="beta-lactamase/transpeptidase-like"/>
    <property type="match status" value="1"/>
</dbReference>
<sequence>MTGAAWRAREKHGVSRKETSQHGTVFLPVISPRSSSLIDRVLRKSATSCEMRPENGGKFTWDTPLTEILKDFQMPDHTRTASTTLTDVLSHQTGLASADVGFFAGFPLNMTTSDFASRLRFLPEVYPYRDKWHYSNMVYGVLTSLVCETVAATTWTKLVRDVICDPLGMNNTVVTSDALQLDHVALPYILRMTADDMFVQQDLRLFNLHPLEATAALMSSASDMTLWMEHLLLALNNASTATQFAVKDTFADRVLLPPDYKRYLDSATQAPVEYMGFSLGWMSVKYRNTTIYEHRGDFFGYSSSVIVAPEHNMAVFMATNGPNSNAVFPALAHLSHYVLDVLQGRDPWVNVSILCPMKKGDDDLDSRVDDNADYDALDKNDDYDGSENTKNMKLKKFLRPVEDYLGTYGHGLLGNLHITRQEKRGTLRMELGRHLVADLIPTDQESVLSAVTRGPLADTKEWEKARPLVFIMARKGKATASSRHDTSVDGQADVIEKENREGNRSLAGSIAISDKRSFTEVHLAWGIEVYVFKRGILFETALTKQESVTTMQDVEGIDEPMTSTVTIDEPMTSTVTIDEPMTSTVTIDEPMTSTVTIDEPMTSTAMTDEPLTSTAMTDEPLTSTAAMFENTSLSAAAISRDASNGSSYNTVKALIVITFLFLATSVL</sequence>
<dbReference type="InterPro" id="IPR050491">
    <property type="entry name" value="AmpC-like"/>
</dbReference>
<reference evidence="3 4" key="1">
    <citation type="submission" date="2018-04" db="EMBL/GenBank/DDBJ databases">
        <title>The genome of golden apple snail Pomacea canaliculata provides insight into stress tolerance and invasive adaptation.</title>
        <authorList>
            <person name="Liu C."/>
            <person name="Liu B."/>
            <person name="Ren Y."/>
            <person name="Zhang Y."/>
            <person name="Wang H."/>
            <person name="Li S."/>
            <person name="Jiang F."/>
            <person name="Yin L."/>
            <person name="Zhang G."/>
            <person name="Qian W."/>
            <person name="Fan W."/>
        </authorList>
    </citation>
    <scope>NUCLEOTIDE SEQUENCE [LARGE SCALE GENOMIC DNA]</scope>
    <source>
        <strain evidence="3">SZHN2017</strain>
        <tissue evidence="3">Muscle</tissue>
    </source>
</reference>
<gene>
    <name evidence="3" type="ORF">C0Q70_06034</name>
</gene>
<dbReference type="Pfam" id="PF00144">
    <property type="entry name" value="Beta-lactamase"/>
    <property type="match status" value="1"/>
</dbReference>
<dbReference type="Gene3D" id="3.40.710.10">
    <property type="entry name" value="DD-peptidase/beta-lactamase superfamily"/>
    <property type="match status" value="1"/>
</dbReference>
<keyword evidence="4" id="KW-1185">Reference proteome</keyword>